<proteinExistence type="predicted"/>
<reference evidence="2 3" key="1">
    <citation type="submission" date="2019-05" db="EMBL/GenBank/DDBJ databases">
        <title>Another draft genome of Portunus trituberculatus and its Hox gene families provides insights of decapod evolution.</title>
        <authorList>
            <person name="Jeong J.-H."/>
            <person name="Song I."/>
            <person name="Kim S."/>
            <person name="Choi T."/>
            <person name="Kim D."/>
            <person name="Ryu S."/>
            <person name="Kim W."/>
        </authorList>
    </citation>
    <scope>NUCLEOTIDE SEQUENCE [LARGE SCALE GENOMIC DNA]</scope>
    <source>
        <tissue evidence="2">Muscle</tissue>
    </source>
</reference>
<dbReference type="AlphaFoldDB" id="A0A5B7H8B6"/>
<evidence type="ECO:0000313" key="2">
    <source>
        <dbReference type="EMBL" id="MPC67332.1"/>
    </source>
</evidence>
<feature type="compositionally biased region" description="Low complexity" evidence="1">
    <location>
        <begin position="18"/>
        <end position="36"/>
    </location>
</feature>
<keyword evidence="3" id="KW-1185">Reference proteome</keyword>
<dbReference type="EMBL" id="VSRR010026109">
    <property type="protein sequence ID" value="MPC67332.1"/>
    <property type="molecule type" value="Genomic_DNA"/>
</dbReference>
<protein>
    <submittedName>
        <fullName evidence="2">Uncharacterized protein</fullName>
    </submittedName>
</protein>
<evidence type="ECO:0000313" key="3">
    <source>
        <dbReference type="Proteomes" id="UP000324222"/>
    </source>
</evidence>
<dbReference type="Proteomes" id="UP000324222">
    <property type="component" value="Unassembled WGS sequence"/>
</dbReference>
<accession>A0A5B7H8B6</accession>
<evidence type="ECO:0000256" key="1">
    <source>
        <dbReference type="SAM" id="MobiDB-lite"/>
    </source>
</evidence>
<gene>
    <name evidence="2" type="ORF">E2C01_061506</name>
</gene>
<name>A0A5B7H8B6_PORTR</name>
<sequence length="46" mass="4842">MPVCPTVSVKRLGHMGETRGASSESTSSRRWSSSASPPHTMASPGR</sequence>
<feature type="region of interest" description="Disordered" evidence="1">
    <location>
        <begin position="1"/>
        <end position="46"/>
    </location>
</feature>
<comment type="caution">
    <text evidence="2">The sequence shown here is derived from an EMBL/GenBank/DDBJ whole genome shotgun (WGS) entry which is preliminary data.</text>
</comment>
<organism evidence="2 3">
    <name type="scientific">Portunus trituberculatus</name>
    <name type="common">Swimming crab</name>
    <name type="synonym">Neptunus trituberculatus</name>
    <dbReference type="NCBI Taxonomy" id="210409"/>
    <lineage>
        <taxon>Eukaryota</taxon>
        <taxon>Metazoa</taxon>
        <taxon>Ecdysozoa</taxon>
        <taxon>Arthropoda</taxon>
        <taxon>Crustacea</taxon>
        <taxon>Multicrustacea</taxon>
        <taxon>Malacostraca</taxon>
        <taxon>Eumalacostraca</taxon>
        <taxon>Eucarida</taxon>
        <taxon>Decapoda</taxon>
        <taxon>Pleocyemata</taxon>
        <taxon>Brachyura</taxon>
        <taxon>Eubrachyura</taxon>
        <taxon>Portunoidea</taxon>
        <taxon>Portunidae</taxon>
        <taxon>Portuninae</taxon>
        <taxon>Portunus</taxon>
    </lineage>
</organism>